<evidence type="ECO:0000256" key="2">
    <source>
        <dbReference type="SAM" id="Phobius"/>
    </source>
</evidence>
<gene>
    <name evidence="3" type="ORF">Ahy_B02g060552</name>
</gene>
<evidence type="ECO:0000256" key="1">
    <source>
        <dbReference type="SAM" id="MobiDB-lite"/>
    </source>
</evidence>
<feature type="compositionally biased region" description="Basic and acidic residues" evidence="1">
    <location>
        <begin position="68"/>
        <end position="85"/>
    </location>
</feature>
<dbReference type="AlphaFoldDB" id="A0A445AIS3"/>
<feature type="region of interest" description="Disordered" evidence="1">
    <location>
        <begin position="63"/>
        <end position="109"/>
    </location>
</feature>
<accession>A0A445AIS3</accession>
<keyword evidence="2" id="KW-0472">Membrane</keyword>
<keyword evidence="4" id="KW-1185">Reference proteome</keyword>
<evidence type="ECO:0000313" key="3">
    <source>
        <dbReference type="EMBL" id="RYR26322.1"/>
    </source>
</evidence>
<dbReference type="Proteomes" id="UP000289738">
    <property type="component" value="Chromosome B02"/>
</dbReference>
<comment type="caution">
    <text evidence="3">The sequence shown here is derived from an EMBL/GenBank/DDBJ whole genome shotgun (WGS) entry which is preliminary data.</text>
</comment>
<name>A0A445AIS3_ARAHY</name>
<evidence type="ECO:0000313" key="4">
    <source>
        <dbReference type="Proteomes" id="UP000289738"/>
    </source>
</evidence>
<organism evidence="3 4">
    <name type="scientific">Arachis hypogaea</name>
    <name type="common">Peanut</name>
    <dbReference type="NCBI Taxonomy" id="3818"/>
    <lineage>
        <taxon>Eukaryota</taxon>
        <taxon>Viridiplantae</taxon>
        <taxon>Streptophyta</taxon>
        <taxon>Embryophyta</taxon>
        <taxon>Tracheophyta</taxon>
        <taxon>Spermatophyta</taxon>
        <taxon>Magnoliopsida</taxon>
        <taxon>eudicotyledons</taxon>
        <taxon>Gunneridae</taxon>
        <taxon>Pentapetalae</taxon>
        <taxon>rosids</taxon>
        <taxon>fabids</taxon>
        <taxon>Fabales</taxon>
        <taxon>Fabaceae</taxon>
        <taxon>Papilionoideae</taxon>
        <taxon>50 kb inversion clade</taxon>
        <taxon>dalbergioids sensu lato</taxon>
        <taxon>Dalbergieae</taxon>
        <taxon>Pterocarpus clade</taxon>
        <taxon>Arachis</taxon>
    </lineage>
</organism>
<reference evidence="3 4" key="1">
    <citation type="submission" date="2019-01" db="EMBL/GenBank/DDBJ databases">
        <title>Sequencing of cultivated peanut Arachis hypogaea provides insights into genome evolution and oil improvement.</title>
        <authorList>
            <person name="Chen X."/>
        </authorList>
    </citation>
    <scope>NUCLEOTIDE SEQUENCE [LARGE SCALE GENOMIC DNA]</scope>
    <source>
        <strain evidence="4">cv. Fuhuasheng</strain>
        <tissue evidence="3">Leaves</tissue>
    </source>
</reference>
<dbReference type="EMBL" id="SDMP01000012">
    <property type="protein sequence ID" value="RYR26322.1"/>
    <property type="molecule type" value="Genomic_DNA"/>
</dbReference>
<feature type="transmembrane region" description="Helical" evidence="2">
    <location>
        <begin position="20"/>
        <end position="41"/>
    </location>
</feature>
<feature type="compositionally biased region" description="Basic and acidic residues" evidence="1">
    <location>
        <begin position="99"/>
        <end position="109"/>
    </location>
</feature>
<sequence length="233" mass="26458">MDLALEELQFLNIPEICCLFFLFAFPLLSTAAVVFTVASLYTNKAVSFSSTISAIPKIFKRKKKERKGKKEGDRGRKERGEKSEAARWVSLPPSPPLLTEERGDLREKESVAREPLRRVAVCASAEEDRARRRRHRRCLHRVWSRRCRQAQSPPGCVATMKTSPTSFPSQIVAVFGAERKRSHGGGNREAPPCSEKLPPPRSYHHRCALHHRYCWGCAAVTELLPLETRCHCH</sequence>
<keyword evidence="2" id="KW-0812">Transmembrane</keyword>
<keyword evidence="2" id="KW-1133">Transmembrane helix</keyword>
<proteinExistence type="predicted"/>
<protein>
    <submittedName>
        <fullName evidence="3">Uncharacterized protein</fullName>
    </submittedName>
</protein>